<keyword evidence="3" id="KW-1185">Reference proteome</keyword>
<evidence type="ECO:0000256" key="1">
    <source>
        <dbReference type="SAM" id="MobiDB-lite"/>
    </source>
</evidence>
<accession>A0A9P5HFJ0</accession>
<gene>
    <name evidence="2" type="ORF">G7Z17_g4766</name>
</gene>
<reference evidence="2" key="1">
    <citation type="submission" date="2020-03" db="EMBL/GenBank/DDBJ databases">
        <title>Draft Genome Sequence of Cylindrodendrum hubeiense.</title>
        <authorList>
            <person name="Buettner E."/>
            <person name="Kellner H."/>
        </authorList>
    </citation>
    <scope>NUCLEOTIDE SEQUENCE</scope>
    <source>
        <strain evidence="2">IHI 201604</strain>
    </source>
</reference>
<proteinExistence type="predicted"/>
<feature type="region of interest" description="Disordered" evidence="1">
    <location>
        <begin position="67"/>
        <end position="86"/>
    </location>
</feature>
<sequence length="198" mass="21367">MGLPGRPRMPLRVPAWHRLAWPLLRVSGRLRLSGCRKPVKPSSRSWLQSWCPHMACVALVDGAGAGGQAEKRQGEEGALRRRSAVRLQDELSTDGASKIDMAGRSARFAGPNRQLFRPLGSPAASTTIPFGRCAAFRPRAVRHGGPSWPRLRDLAALLIPISPVFPVFPPSPCRSPAVRPGAIPYAAHPVRSSPGEPT</sequence>
<comment type="caution">
    <text evidence="2">The sequence shown here is derived from an EMBL/GenBank/DDBJ whole genome shotgun (WGS) entry which is preliminary data.</text>
</comment>
<dbReference type="Proteomes" id="UP000722485">
    <property type="component" value="Unassembled WGS sequence"/>
</dbReference>
<dbReference type="EMBL" id="JAANBB010000071">
    <property type="protein sequence ID" value="KAF7551831.1"/>
    <property type="molecule type" value="Genomic_DNA"/>
</dbReference>
<protein>
    <submittedName>
        <fullName evidence="2">Uncharacterized protein</fullName>
    </submittedName>
</protein>
<evidence type="ECO:0000313" key="3">
    <source>
        <dbReference type="Proteomes" id="UP000722485"/>
    </source>
</evidence>
<name>A0A9P5HFJ0_9HYPO</name>
<evidence type="ECO:0000313" key="2">
    <source>
        <dbReference type="EMBL" id="KAF7551831.1"/>
    </source>
</evidence>
<organism evidence="2 3">
    <name type="scientific">Cylindrodendrum hubeiense</name>
    <dbReference type="NCBI Taxonomy" id="595255"/>
    <lineage>
        <taxon>Eukaryota</taxon>
        <taxon>Fungi</taxon>
        <taxon>Dikarya</taxon>
        <taxon>Ascomycota</taxon>
        <taxon>Pezizomycotina</taxon>
        <taxon>Sordariomycetes</taxon>
        <taxon>Hypocreomycetidae</taxon>
        <taxon>Hypocreales</taxon>
        <taxon>Nectriaceae</taxon>
        <taxon>Cylindrodendrum</taxon>
    </lineage>
</organism>
<dbReference type="AlphaFoldDB" id="A0A9P5HFJ0"/>
<feature type="compositionally biased region" description="Basic and acidic residues" evidence="1">
    <location>
        <begin position="69"/>
        <end position="79"/>
    </location>
</feature>